<evidence type="ECO:0000313" key="2">
    <source>
        <dbReference type="EMBL" id="OGY17325.1"/>
    </source>
</evidence>
<dbReference type="Proteomes" id="UP000179069">
    <property type="component" value="Unassembled WGS sequence"/>
</dbReference>
<feature type="transmembrane region" description="Helical" evidence="1">
    <location>
        <begin position="17"/>
        <end position="39"/>
    </location>
</feature>
<keyword evidence="1" id="KW-1133">Transmembrane helix</keyword>
<evidence type="ECO:0000256" key="1">
    <source>
        <dbReference type="SAM" id="Phobius"/>
    </source>
</evidence>
<reference evidence="2 3" key="1">
    <citation type="journal article" date="2016" name="Nat. Commun.">
        <title>Thousands of microbial genomes shed light on interconnected biogeochemical processes in an aquifer system.</title>
        <authorList>
            <person name="Anantharaman K."/>
            <person name="Brown C.T."/>
            <person name="Hug L.A."/>
            <person name="Sharon I."/>
            <person name="Castelle C.J."/>
            <person name="Probst A.J."/>
            <person name="Thomas B.C."/>
            <person name="Singh A."/>
            <person name="Wilkins M.J."/>
            <person name="Karaoz U."/>
            <person name="Brodie E.L."/>
            <person name="Williams K.H."/>
            <person name="Hubbard S.S."/>
            <person name="Banfield J.F."/>
        </authorList>
    </citation>
    <scope>NUCLEOTIDE SEQUENCE [LARGE SCALE GENOMIC DNA]</scope>
</reference>
<protein>
    <submittedName>
        <fullName evidence="2">Uncharacterized protein</fullName>
    </submittedName>
</protein>
<keyword evidence="1" id="KW-0472">Membrane</keyword>
<keyword evidence="1" id="KW-0812">Transmembrane</keyword>
<dbReference type="EMBL" id="MHCI01000003">
    <property type="protein sequence ID" value="OGY17325.1"/>
    <property type="molecule type" value="Genomic_DNA"/>
</dbReference>
<comment type="caution">
    <text evidence="2">The sequence shown here is derived from an EMBL/GenBank/DDBJ whole genome shotgun (WGS) entry which is preliminary data.</text>
</comment>
<gene>
    <name evidence="2" type="ORF">A2785_00440</name>
</gene>
<organism evidence="2 3">
    <name type="scientific">Candidatus Chisholmbacteria bacterium RIFCSPHIGHO2_01_FULL_49_18</name>
    <dbReference type="NCBI Taxonomy" id="1797590"/>
    <lineage>
        <taxon>Bacteria</taxon>
        <taxon>Candidatus Chisholmiibacteriota</taxon>
    </lineage>
</organism>
<accession>A0A1G1VPK8</accession>
<proteinExistence type="predicted"/>
<evidence type="ECO:0000313" key="3">
    <source>
        <dbReference type="Proteomes" id="UP000179069"/>
    </source>
</evidence>
<name>A0A1G1VPK8_9BACT</name>
<sequence>MATLTEAAFFSRRAIRYGAIAIVAYIILRIVFAVLSSWWRAAHPPPPPPATVAFGNLPPLVFPQQEKPEFTFSLETVDGTTGNFGPTANVYVVPEERGSLLALERTSELARRLDFSSEPERVSDTVYRWSITQPLPASLVVDLLTEHLTYDVNWRVQPQLTSDTQALAETDAIAEARNWLAHLQLLTEDLGVGEAKLTYLKVSGTEIVPALSQSEAQFVQVDLFRSNVVVGGEEEEGREEFSVMPLNPDQGLASVILLKPSRTRTIIVHGVYRYIPIAYDQSATYPLISSQDAWERLQSGAAYYASVPQGLKSIAIRRISLAYLDPIEAGNYLQPIFVFEGDQGFRAYLPAVADEALLGAK</sequence>
<dbReference type="AlphaFoldDB" id="A0A1G1VPK8"/>